<reference evidence="1" key="2">
    <citation type="journal article" date="2015" name="Data Brief">
        <title>Shoot transcriptome of the giant reed, Arundo donax.</title>
        <authorList>
            <person name="Barrero R.A."/>
            <person name="Guerrero F.D."/>
            <person name="Moolhuijzen P."/>
            <person name="Goolsby J.A."/>
            <person name="Tidwell J."/>
            <person name="Bellgard S.E."/>
            <person name="Bellgard M.I."/>
        </authorList>
    </citation>
    <scope>NUCLEOTIDE SEQUENCE</scope>
    <source>
        <tissue evidence="1">Shoot tissue taken approximately 20 cm above the soil surface</tissue>
    </source>
</reference>
<proteinExistence type="predicted"/>
<sequence>MLKLGLVISDCAADKESVLVTEPLHLCEDILKNILYLVINRYSPQLMHVFLSYQCF</sequence>
<organism evidence="1">
    <name type="scientific">Arundo donax</name>
    <name type="common">Giant reed</name>
    <name type="synonym">Donax arundinaceus</name>
    <dbReference type="NCBI Taxonomy" id="35708"/>
    <lineage>
        <taxon>Eukaryota</taxon>
        <taxon>Viridiplantae</taxon>
        <taxon>Streptophyta</taxon>
        <taxon>Embryophyta</taxon>
        <taxon>Tracheophyta</taxon>
        <taxon>Spermatophyta</taxon>
        <taxon>Magnoliopsida</taxon>
        <taxon>Liliopsida</taxon>
        <taxon>Poales</taxon>
        <taxon>Poaceae</taxon>
        <taxon>PACMAD clade</taxon>
        <taxon>Arundinoideae</taxon>
        <taxon>Arundineae</taxon>
        <taxon>Arundo</taxon>
    </lineage>
</organism>
<protein>
    <submittedName>
        <fullName evidence="1">Uncharacterized protein</fullName>
    </submittedName>
</protein>
<name>A0A0A9HKZ8_ARUDO</name>
<dbReference type="AlphaFoldDB" id="A0A0A9HKZ8"/>
<accession>A0A0A9HKZ8</accession>
<evidence type="ECO:0000313" key="1">
    <source>
        <dbReference type="EMBL" id="JAE36504.1"/>
    </source>
</evidence>
<reference evidence="1" key="1">
    <citation type="submission" date="2014-09" db="EMBL/GenBank/DDBJ databases">
        <authorList>
            <person name="Magalhaes I.L.F."/>
            <person name="Oliveira U."/>
            <person name="Santos F.R."/>
            <person name="Vidigal T.H.D.A."/>
            <person name="Brescovit A.D."/>
            <person name="Santos A.J."/>
        </authorList>
    </citation>
    <scope>NUCLEOTIDE SEQUENCE</scope>
    <source>
        <tissue evidence="1">Shoot tissue taken approximately 20 cm above the soil surface</tissue>
    </source>
</reference>
<dbReference type="EMBL" id="GBRH01161392">
    <property type="protein sequence ID" value="JAE36504.1"/>
    <property type="molecule type" value="Transcribed_RNA"/>
</dbReference>